<keyword evidence="1" id="KW-0472">Membrane</keyword>
<proteinExistence type="predicted"/>
<feature type="transmembrane region" description="Helical" evidence="1">
    <location>
        <begin position="20"/>
        <end position="41"/>
    </location>
</feature>
<keyword evidence="1" id="KW-1133">Transmembrane helix</keyword>
<evidence type="ECO:0000313" key="3">
    <source>
        <dbReference type="Proteomes" id="UP000054805"/>
    </source>
</evidence>
<organism evidence="2 3">
    <name type="scientific">Trichinella pseudospiralis</name>
    <name type="common">Parasitic roundworm</name>
    <dbReference type="NCBI Taxonomy" id="6337"/>
    <lineage>
        <taxon>Eukaryota</taxon>
        <taxon>Metazoa</taxon>
        <taxon>Ecdysozoa</taxon>
        <taxon>Nematoda</taxon>
        <taxon>Enoplea</taxon>
        <taxon>Dorylaimia</taxon>
        <taxon>Trichinellida</taxon>
        <taxon>Trichinellidae</taxon>
        <taxon>Trichinella</taxon>
    </lineage>
</organism>
<dbReference type="EMBL" id="JYDS01000305">
    <property type="protein sequence ID" value="KRZ16048.1"/>
    <property type="molecule type" value="Genomic_DNA"/>
</dbReference>
<accession>A0A0V1I0E4</accession>
<gene>
    <name evidence="2" type="ORF">T4B_11358</name>
</gene>
<name>A0A0V1I0E4_TRIPS</name>
<protein>
    <submittedName>
        <fullName evidence="2">Uncharacterized protein</fullName>
    </submittedName>
</protein>
<evidence type="ECO:0000256" key="1">
    <source>
        <dbReference type="SAM" id="Phobius"/>
    </source>
</evidence>
<evidence type="ECO:0000313" key="2">
    <source>
        <dbReference type="EMBL" id="KRZ16048.1"/>
    </source>
</evidence>
<sequence>MISFLASNLENLRTNCPPIVTITTMISGCMFLCLQFTMMLVRRFHSVDRPLYSSRSSPWELHFKVENLVM</sequence>
<dbReference type="Proteomes" id="UP000054805">
    <property type="component" value="Unassembled WGS sequence"/>
</dbReference>
<keyword evidence="3" id="KW-1185">Reference proteome</keyword>
<keyword evidence="1" id="KW-0812">Transmembrane</keyword>
<dbReference type="AlphaFoldDB" id="A0A0V1I0E4"/>
<comment type="caution">
    <text evidence="2">The sequence shown here is derived from an EMBL/GenBank/DDBJ whole genome shotgun (WGS) entry which is preliminary data.</text>
</comment>
<reference evidence="2 3" key="1">
    <citation type="submission" date="2015-01" db="EMBL/GenBank/DDBJ databases">
        <title>Evolution of Trichinella species and genotypes.</title>
        <authorList>
            <person name="Korhonen P.K."/>
            <person name="Edoardo P."/>
            <person name="Giuseppe L.R."/>
            <person name="Gasser R.B."/>
        </authorList>
    </citation>
    <scope>NUCLEOTIDE SEQUENCE [LARGE SCALE GENOMIC DNA]</scope>
    <source>
        <strain evidence="2">ISS588</strain>
    </source>
</reference>